<gene>
    <name evidence="2" type="ORF">I7I53_01122</name>
</gene>
<accession>A0A8A1LIS6</accession>
<protein>
    <submittedName>
        <fullName evidence="2">Uncharacterized protein</fullName>
    </submittedName>
</protein>
<sequence length="82" mass="8980">MTATSGMSKLLGDLPDRRLKTAGSDPYGNLPQPRFVAGVVQLTLEDYHSWISELIVEDGTGTSDDPQLSERSEPDHCLLNVH</sequence>
<evidence type="ECO:0000313" key="2">
    <source>
        <dbReference type="EMBL" id="QSS53761.1"/>
    </source>
</evidence>
<feature type="region of interest" description="Disordered" evidence="1">
    <location>
        <begin position="1"/>
        <end position="30"/>
    </location>
</feature>
<dbReference type="VEuPathDB" id="FungiDB:I7I53_01122"/>
<organism evidence="2 3">
    <name type="scientific">Ajellomyces capsulatus (strain H88)</name>
    <name type="common">Darling's disease fungus</name>
    <name type="synonym">Histoplasma capsulatum</name>
    <dbReference type="NCBI Taxonomy" id="544711"/>
    <lineage>
        <taxon>Eukaryota</taxon>
        <taxon>Fungi</taxon>
        <taxon>Dikarya</taxon>
        <taxon>Ascomycota</taxon>
        <taxon>Pezizomycotina</taxon>
        <taxon>Eurotiomycetes</taxon>
        <taxon>Eurotiomycetidae</taxon>
        <taxon>Onygenales</taxon>
        <taxon>Ajellomycetaceae</taxon>
        <taxon>Histoplasma</taxon>
    </lineage>
</organism>
<proteinExistence type="predicted"/>
<evidence type="ECO:0000313" key="3">
    <source>
        <dbReference type="Proteomes" id="UP000663419"/>
    </source>
</evidence>
<feature type="region of interest" description="Disordered" evidence="1">
    <location>
        <begin position="58"/>
        <end position="82"/>
    </location>
</feature>
<dbReference type="AlphaFoldDB" id="A0A8A1LIS6"/>
<dbReference type="Proteomes" id="UP000663419">
    <property type="component" value="Chromosome 3"/>
</dbReference>
<reference evidence="2" key="1">
    <citation type="submission" date="2021-01" db="EMBL/GenBank/DDBJ databases">
        <title>Chromosome-level genome assembly of a human fungal pathogen reveals clustering of transcriptionally co-regulated genes.</title>
        <authorList>
            <person name="Voorhies M."/>
            <person name="Cohen S."/>
            <person name="Shea T.P."/>
            <person name="Petrus S."/>
            <person name="Munoz J.F."/>
            <person name="Poplawski S."/>
            <person name="Goldman W.E."/>
            <person name="Michael T."/>
            <person name="Cuomo C.A."/>
            <person name="Sil A."/>
            <person name="Beyhan S."/>
        </authorList>
    </citation>
    <scope>NUCLEOTIDE SEQUENCE</scope>
    <source>
        <strain evidence="2">H88</strain>
    </source>
</reference>
<evidence type="ECO:0000256" key="1">
    <source>
        <dbReference type="SAM" id="MobiDB-lite"/>
    </source>
</evidence>
<name>A0A8A1LIS6_AJEC8</name>
<dbReference type="EMBL" id="CP069104">
    <property type="protein sequence ID" value="QSS53761.1"/>
    <property type="molecule type" value="Genomic_DNA"/>
</dbReference>